<evidence type="ECO:0000256" key="2">
    <source>
        <dbReference type="ARBA" id="ARBA00022801"/>
    </source>
</evidence>
<dbReference type="PANTHER" id="PTHR30231:SF4">
    <property type="entry name" value="PROTEIN NEN2"/>
    <property type="match status" value="1"/>
</dbReference>
<feature type="domain" description="Exonuclease" evidence="4">
    <location>
        <begin position="40"/>
        <end position="210"/>
    </location>
</feature>
<evidence type="ECO:0000256" key="1">
    <source>
        <dbReference type="ARBA" id="ARBA00022722"/>
    </source>
</evidence>
<dbReference type="Pfam" id="PF00929">
    <property type="entry name" value="RNase_T"/>
    <property type="match status" value="1"/>
</dbReference>
<name>A0A0F4XJD0_9PSED</name>
<dbReference type="OrthoDB" id="5497329at2"/>
<proteinExistence type="predicted"/>
<sequence>MSIFSWLRPAQPMLPEEIQRRLEHLPAASALSECELRKQRWVVLDLETTGLNLNKDQVLSIGAVVIEDGAIDFSQQFERTLQCDKQKLGPSVLIHGLAPSAIAAGSDPAEALLAFMEFVGDSPLLAFHAPFDSHMLGRALKDYLGYRLQHPFLDVADMAPMLCPQAHLRKSGLDEWIDWFKLQVFDRHNASADALATAELALILFSRARQQQIHSPLDLQQRLSHWKRRQQAPSL</sequence>
<protein>
    <submittedName>
        <fullName evidence="5">DNA polymerase III subunit epsilon</fullName>
    </submittedName>
</protein>
<dbReference type="Proteomes" id="UP000033662">
    <property type="component" value="Unassembled WGS sequence"/>
</dbReference>
<dbReference type="EMBL" id="JZXC01000020">
    <property type="protein sequence ID" value="KKA06104.1"/>
    <property type="molecule type" value="Genomic_DNA"/>
</dbReference>
<dbReference type="GO" id="GO:0005829">
    <property type="term" value="C:cytosol"/>
    <property type="evidence" value="ECO:0007669"/>
    <property type="project" value="TreeGrafter"/>
</dbReference>
<organism evidence="5 6">
    <name type="scientific">Pseudomonas kilonensis</name>
    <dbReference type="NCBI Taxonomy" id="132476"/>
    <lineage>
        <taxon>Bacteria</taxon>
        <taxon>Pseudomonadati</taxon>
        <taxon>Pseudomonadota</taxon>
        <taxon>Gammaproteobacteria</taxon>
        <taxon>Pseudomonadales</taxon>
        <taxon>Pseudomonadaceae</taxon>
        <taxon>Pseudomonas</taxon>
    </lineage>
</organism>
<accession>A0A0F4XJD0</accession>
<keyword evidence="3" id="KW-0269">Exonuclease</keyword>
<dbReference type="AlphaFoldDB" id="A0A0F4XJD0"/>
<dbReference type="PATRIC" id="fig|132476.4.peg.2516"/>
<dbReference type="PANTHER" id="PTHR30231">
    <property type="entry name" value="DNA POLYMERASE III SUBUNIT EPSILON"/>
    <property type="match status" value="1"/>
</dbReference>
<dbReference type="InterPro" id="IPR012337">
    <property type="entry name" value="RNaseH-like_sf"/>
</dbReference>
<keyword evidence="2" id="KW-0378">Hydrolase</keyword>
<dbReference type="CDD" id="cd06127">
    <property type="entry name" value="DEDDh"/>
    <property type="match status" value="1"/>
</dbReference>
<dbReference type="GO" id="GO:0008408">
    <property type="term" value="F:3'-5' exonuclease activity"/>
    <property type="evidence" value="ECO:0007669"/>
    <property type="project" value="TreeGrafter"/>
</dbReference>
<reference evidence="5 6" key="1">
    <citation type="submission" date="2015-03" db="EMBL/GenBank/DDBJ databases">
        <title>Pseudomonas fluorescens 1855-344 Genome sequencing and assembly.</title>
        <authorList>
            <person name="Eng W.W.H."/>
            <person name="Gan H.M."/>
            <person name="Savka M.A."/>
        </authorList>
    </citation>
    <scope>NUCLEOTIDE SEQUENCE [LARGE SCALE GENOMIC DNA]</scope>
    <source>
        <strain evidence="5 6">1855-344</strain>
    </source>
</reference>
<gene>
    <name evidence="5" type="ORF">VP02_19440</name>
</gene>
<dbReference type="GO" id="GO:0003676">
    <property type="term" value="F:nucleic acid binding"/>
    <property type="evidence" value="ECO:0007669"/>
    <property type="project" value="InterPro"/>
</dbReference>
<evidence type="ECO:0000259" key="4">
    <source>
        <dbReference type="SMART" id="SM00479"/>
    </source>
</evidence>
<keyword evidence="1" id="KW-0540">Nuclease</keyword>
<dbReference type="SUPFAM" id="SSF53098">
    <property type="entry name" value="Ribonuclease H-like"/>
    <property type="match status" value="1"/>
</dbReference>
<evidence type="ECO:0000313" key="5">
    <source>
        <dbReference type="EMBL" id="KKA06104.1"/>
    </source>
</evidence>
<dbReference type="SMART" id="SM00479">
    <property type="entry name" value="EXOIII"/>
    <property type="match status" value="1"/>
</dbReference>
<evidence type="ECO:0000313" key="6">
    <source>
        <dbReference type="Proteomes" id="UP000033662"/>
    </source>
</evidence>
<evidence type="ECO:0000256" key="3">
    <source>
        <dbReference type="ARBA" id="ARBA00022839"/>
    </source>
</evidence>
<comment type="caution">
    <text evidence="5">The sequence shown here is derived from an EMBL/GenBank/DDBJ whole genome shotgun (WGS) entry which is preliminary data.</text>
</comment>
<dbReference type="InterPro" id="IPR036397">
    <property type="entry name" value="RNaseH_sf"/>
</dbReference>
<dbReference type="InterPro" id="IPR013520">
    <property type="entry name" value="Ribonucl_H"/>
</dbReference>
<dbReference type="GO" id="GO:0006259">
    <property type="term" value="P:DNA metabolic process"/>
    <property type="evidence" value="ECO:0007669"/>
    <property type="project" value="UniProtKB-ARBA"/>
</dbReference>
<dbReference type="Gene3D" id="3.30.420.10">
    <property type="entry name" value="Ribonuclease H-like superfamily/Ribonuclease H"/>
    <property type="match status" value="1"/>
</dbReference>